<dbReference type="RefSeq" id="WP_341698071.1">
    <property type="nucleotide sequence ID" value="NZ_JBBYHR010000010.1"/>
</dbReference>
<keyword evidence="2" id="KW-1185">Reference proteome</keyword>
<sequence>MKAFWIFGGILGALIVAAFSDEKDEKVVKFGTGESDDYLRGFEDGKNY</sequence>
<protein>
    <submittedName>
        <fullName evidence="1">Uncharacterized protein</fullName>
    </submittedName>
</protein>
<reference evidence="1 2" key="1">
    <citation type="submission" date="2024-04" db="EMBL/GenBank/DDBJ databases">
        <title>Flavobacterium sp. DGU11 16S ribosomal RNA gene Genome sequencing and assembly.</title>
        <authorList>
            <person name="Park S."/>
        </authorList>
    </citation>
    <scope>NUCLEOTIDE SEQUENCE [LARGE SCALE GENOMIC DNA]</scope>
    <source>
        <strain evidence="1 2">DGU11</strain>
    </source>
</reference>
<evidence type="ECO:0000313" key="2">
    <source>
        <dbReference type="Proteomes" id="UP001464555"/>
    </source>
</evidence>
<evidence type="ECO:0000313" key="1">
    <source>
        <dbReference type="EMBL" id="MEL1245774.1"/>
    </source>
</evidence>
<dbReference type="Proteomes" id="UP001464555">
    <property type="component" value="Unassembled WGS sequence"/>
</dbReference>
<dbReference type="EMBL" id="JBBYHR010000010">
    <property type="protein sequence ID" value="MEL1245774.1"/>
    <property type="molecule type" value="Genomic_DNA"/>
</dbReference>
<accession>A0ABU9I023</accession>
<proteinExistence type="predicted"/>
<organism evidence="1 2">
    <name type="scientific">Flavobacterium arundinis</name>
    <dbReference type="NCBI Taxonomy" id="3139143"/>
    <lineage>
        <taxon>Bacteria</taxon>
        <taxon>Pseudomonadati</taxon>
        <taxon>Bacteroidota</taxon>
        <taxon>Flavobacteriia</taxon>
        <taxon>Flavobacteriales</taxon>
        <taxon>Flavobacteriaceae</taxon>
        <taxon>Flavobacterium</taxon>
    </lineage>
</organism>
<comment type="caution">
    <text evidence="1">The sequence shown here is derived from an EMBL/GenBank/DDBJ whole genome shotgun (WGS) entry which is preliminary data.</text>
</comment>
<name>A0ABU9I023_9FLAO</name>
<gene>
    <name evidence="1" type="ORF">AAEO56_15990</name>
</gene>